<dbReference type="EMBL" id="CAJPDQ010000035">
    <property type="protein sequence ID" value="CAF9930383.1"/>
    <property type="molecule type" value="Genomic_DNA"/>
</dbReference>
<keyword evidence="3" id="KW-1185">Reference proteome</keyword>
<dbReference type="InterPro" id="IPR029058">
    <property type="entry name" value="AB_hydrolase_fold"/>
</dbReference>
<dbReference type="GO" id="GO:0016020">
    <property type="term" value="C:membrane"/>
    <property type="evidence" value="ECO:0007669"/>
    <property type="project" value="TreeGrafter"/>
</dbReference>
<comment type="caution">
    <text evidence="2">The sequence shown here is derived from an EMBL/GenBank/DDBJ whole genome shotgun (WGS) entry which is preliminary data.</text>
</comment>
<evidence type="ECO:0000313" key="3">
    <source>
        <dbReference type="Proteomes" id="UP000664169"/>
    </source>
</evidence>
<dbReference type="PANTHER" id="PTHR43798:SF33">
    <property type="entry name" value="HYDROLASE, PUTATIVE (AFU_ORTHOLOGUE AFUA_2G14860)-RELATED"/>
    <property type="match status" value="1"/>
</dbReference>
<sequence>MALPSRVAVILVHGGASSSRMYSKMEPILQESYHYEHVYIPDLPGHGKEYHDKPFSFEKSTNALHELIQGIRSSDAKLLILIVGISLGGQAVLDLIRKYPTDVDSAVISGASIMPPDASASWEMPRLPMDDPDWMKIIMEDAGHWPPEEAQELQKCSFGFEFTPDPTTNTSASILILRGQHDTPMANRDFDSLVQRARSYSTSKHTTGQILEGAWHNHSVDIPSEFTKVVDSWSKTVFADE</sequence>
<evidence type="ECO:0000313" key="2">
    <source>
        <dbReference type="EMBL" id="CAF9930383.1"/>
    </source>
</evidence>
<organism evidence="2 3">
    <name type="scientific">Gomphillus americanus</name>
    <dbReference type="NCBI Taxonomy" id="1940652"/>
    <lineage>
        <taxon>Eukaryota</taxon>
        <taxon>Fungi</taxon>
        <taxon>Dikarya</taxon>
        <taxon>Ascomycota</taxon>
        <taxon>Pezizomycotina</taxon>
        <taxon>Lecanoromycetes</taxon>
        <taxon>OSLEUM clade</taxon>
        <taxon>Ostropomycetidae</taxon>
        <taxon>Ostropales</taxon>
        <taxon>Graphidaceae</taxon>
        <taxon>Gomphilloideae</taxon>
        <taxon>Gomphillus</taxon>
    </lineage>
</organism>
<feature type="domain" description="AB hydrolase-1" evidence="1">
    <location>
        <begin position="9"/>
        <end position="220"/>
    </location>
</feature>
<accession>A0A8H3ISS1</accession>
<reference evidence="2" key="1">
    <citation type="submission" date="2021-03" db="EMBL/GenBank/DDBJ databases">
        <authorList>
            <person name="Tagirdzhanova G."/>
        </authorList>
    </citation>
    <scope>NUCLEOTIDE SEQUENCE</scope>
</reference>
<dbReference type="Gene3D" id="3.40.50.1820">
    <property type="entry name" value="alpha/beta hydrolase"/>
    <property type="match status" value="1"/>
</dbReference>
<dbReference type="Pfam" id="PF12697">
    <property type="entry name" value="Abhydrolase_6"/>
    <property type="match status" value="1"/>
</dbReference>
<dbReference type="InterPro" id="IPR000073">
    <property type="entry name" value="AB_hydrolase_1"/>
</dbReference>
<proteinExistence type="predicted"/>
<dbReference type="AlphaFoldDB" id="A0A8H3ISS1"/>
<dbReference type="SUPFAM" id="SSF53474">
    <property type="entry name" value="alpha/beta-Hydrolases"/>
    <property type="match status" value="1"/>
</dbReference>
<evidence type="ECO:0000259" key="1">
    <source>
        <dbReference type="Pfam" id="PF12697"/>
    </source>
</evidence>
<dbReference type="Proteomes" id="UP000664169">
    <property type="component" value="Unassembled WGS sequence"/>
</dbReference>
<dbReference type="OrthoDB" id="8119704at2759"/>
<name>A0A8H3ISS1_9LECA</name>
<dbReference type="InterPro" id="IPR050266">
    <property type="entry name" value="AB_hydrolase_sf"/>
</dbReference>
<dbReference type="PANTHER" id="PTHR43798">
    <property type="entry name" value="MONOACYLGLYCEROL LIPASE"/>
    <property type="match status" value="1"/>
</dbReference>
<gene>
    <name evidence="2" type="ORF">GOMPHAMPRED_005639</name>
</gene>
<protein>
    <recommendedName>
        <fullName evidence="1">AB hydrolase-1 domain-containing protein</fullName>
    </recommendedName>
</protein>